<gene>
    <name evidence="1" type="ORF">IMG5_157020</name>
</gene>
<accession>G0QZI6</accession>
<dbReference type="RefSeq" id="XP_004030611.1">
    <property type="nucleotide sequence ID" value="XM_004030563.1"/>
</dbReference>
<evidence type="ECO:0000313" key="2">
    <source>
        <dbReference type="Proteomes" id="UP000008983"/>
    </source>
</evidence>
<reference evidence="1 2" key="1">
    <citation type="submission" date="2011-07" db="EMBL/GenBank/DDBJ databases">
        <authorList>
            <person name="Coyne R."/>
            <person name="Brami D."/>
            <person name="Johnson J."/>
            <person name="Hostetler J."/>
            <person name="Hannick L."/>
            <person name="Clark T."/>
            <person name="Cassidy-Hanley D."/>
            <person name="Inman J."/>
        </authorList>
    </citation>
    <scope>NUCLEOTIDE SEQUENCE [LARGE SCALE GENOMIC DNA]</scope>
    <source>
        <strain evidence="1 2">G5</strain>
    </source>
</reference>
<protein>
    <submittedName>
        <fullName evidence="1">Uncharacterized protein</fullName>
    </submittedName>
</protein>
<proteinExistence type="predicted"/>
<dbReference type="GeneID" id="14905477"/>
<sequence length="128" mass="15607">METINIQTLFQMIIIKHLFLDKKAGYKMKISYSLFTIRKIIKHIQFVLKKVQLFQALYSFIIITRKKIIQVINKKYYYQSIQELQKQQYVKKTKQTRFIRILKSLLLDNILQLQNKENLSYIMQKQKT</sequence>
<keyword evidence="2" id="KW-1185">Reference proteome</keyword>
<dbReference type="Proteomes" id="UP000008983">
    <property type="component" value="Unassembled WGS sequence"/>
</dbReference>
<dbReference type="AlphaFoldDB" id="G0QZI6"/>
<dbReference type="EMBL" id="GL984151">
    <property type="protein sequence ID" value="EGR29375.1"/>
    <property type="molecule type" value="Genomic_DNA"/>
</dbReference>
<name>G0QZI6_ICHMU</name>
<organism evidence="1 2">
    <name type="scientific">Ichthyophthirius multifiliis</name>
    <name type="common">White spot disease agent</name>
    <name type="synonym">Ich</name>
    <dbReference type="NCBI Taxonomy" id="5932"/>
    <lineage>
        <taxon>Eukaryota</taxon>
        <taxon>Sar</taxon>
        <taxon>Alveolata</taxon>
        <taxon>Ciliophora</taxon>
        <taxon>Intramacronucleata</taxon>
        <taxon>Oligohymenophorea</taxon>
        <taxon>Hymenostomatida</taxon>
        <taxon>Ophryoglenina</taxon>
        <taxon>Ichthyophthirius</taxon>
    </lineage>
</organism>
<evidence type="ECO:0000313" key="1">
    <source>
        <dbReference type="EMBL" id="EGR29375.1"/>
    </source>
</evidence>
<dbReference type="InParanoid" id="G0QZI6"/>